<comment type="caution">
    <text evidence="2">The sequence shown here is derived from an EMBL/GenBank/DDBJ whole genome shotgun (WGS) entry which is preliminary data.</text>
</comment>
<dbReference type="EMBL" id="JASJQH010000130">
    <property type="protein sequence ID" value="KAK9766728.1"/>
    <property type="molecule type" value="Genomic_DNA"/>
</dbReference>
<reference evidence="2 3" key="1">
    <citation type="submission" date="2023-04" db="EMBL/GenBank/DDBJ databases">
        <title>Genome of Basidiobolus ranarum AG-B5.</title>
        <authorList>
            <person name="Stajich J.E."/>
            <person name="Carter-House D."/>
            <person name="Gryganskyi A."/>
        </authorList>
    </citation>
    <scope>NUCLEOTIDE SEQUENCE [LARGE SCALE GENOMIC DNA]</scope>
    <source>
        <strain evidence="2 3">AG-B5</strain>
    </source>
</reference>
<keyword evidence="3" id="KW-1185">Reference proteome</keyword>
<proteinExistence type="predicted"/>
<name>A0ABR2WZ05_9FUNG</name>
<feature type="compositionally biased region" description="Acidic residues" evidence="1">
    <location>
        <begin position="352"/>
        <end position="375"/>
    </location>
</feature>
<feature type="region of interest" description="Disordered" evidence="1">
    <location>
        <begin position="351"/>
        <end position="375"/>
    </location>
</feature>
<gene>
    <name evidence="2" type="ORF">K7432_003997</name>
</gene>
<sequence>MNVDRINELLNDINKPIVESPPPYSTVVSDRKAGLETLETFSTTPKRNHPETPVKDTLMLDKMVHLESLCSSMQTMLEFQTFAYKDVKTHLSEINKSINRLDVREPSPPSTPTPQASQKSNELLLENSSILEPNCEEVVESSFEESSGEDTGYGRVCDMLDHLLNDAKAAISTEPPLEVSYSEDLDEELASSASLITPIRQKLREEIEKEQLEASSQVTSFKPPLPDKSVKKNTTELRFWCQVVSEGQEQEPYQIQRKLVLPTLTPRKRNSTQSMRSFTSADDNGGQVSLTEPEGTVGIYDQSKTVISMIYWTLLFTLGALLLDRYLIELASAQVANAMEHISPDRQVEFTELSDAESDDEETREIEYQSEDSEVETPLRRRRIRRYSM</sequence>
<dbReference type="Proteomes" id="UP001479436">
    <property type="component" value="Unassembled WGS sequence"/>
</dbReference>
<evidence type="ECO:0000313" key="3">
    <source>
        <dbReference type="Proteomes" id="UP001479436"/>
    </source>
</evidence>
<accession>A0ABR2WZ05</accession>
<organism evidence="2 3">
    <name type="scientific">Basidiobolus ranarum</name>
    <dbReference type="NCBI Taxonomy" id="34480"/>
    <lineage>
        <taxon>Eukaryota</taxon>
        <taxon>Fungi</taxon>
        <taxon>Fungi incertae sedis</taxon>
        <taxon>Zoopagomycota</taxon>
        <taxon>Entomophthoromycotina</taxon>
        <taxon>Basidiobolomycetes</taxon>
        <taxon>Basidiobolales</taxon>
        <taxon>Basidiobolaceae</taxon>
        <taxon>Basidiobolus</taxon>
    </lineage>
</organism>
<protein>
    <submittedName>
        <fullName evidence="2">Uncharacterized protein</fullName>
    </submittedName>
</protein>
<evidence type="ECO:0000256" key="1">
    <source>
        <dbReference type="SAM" id="MobiDB-lite"/>
    </source>
</evidence>
<evidence type="ECO:0000313" key="2">
    <source>
        <dbReference type="EMBL" id="KAK9766728.1"/>
    </source>
</evidence>
<feature type="compositionally biased region" description="Polar residues" evidence="1">
    <location>
        <begin position="271"/>
        <end position="290"/>
    </location>
</feature>
<feature type="region of interest" description="Disordered" evidence="1">
    <location>
        <begin position="98"/>
        <end position="121"/>
    </location>
</feature>
<feature type="region of interest" description="Disordered" evidence="1">
    <location>
        <begin position="269"/>
        <end position="290"/>
    </location>
</feature>